<dbReference type="EMBL" id="QPFP01000037">
    <property type="protein sequence ID" value="TEB27794.1"/>
    <property type="molecule type" value="Genomic_DNA"/>
</dbReference>
<dbReference type="PROSITE" id="PS50837">
    <property type="entry name" value="NACHT"/>
    <property type="match status" value="1"/>
</dbReference>
<reference evidence="3 4" key="1">
    <citation type="journal article" date="2019" name="Nat. Ecol. Evol.">
        <title>Megaphylogeny resolves global patterns of mushroom evolution.</title>
        <authorList>
            <person name="Varga T."/>
            <person name="Krizsan K."/>
            <person name="Foldi C."/>
            <person name="Dima B."/>
            <person name="Sanchez-Garcia M."/>
            <person name="Sanchez-Ramirez S."/>
            <person name="Szollosi G.J."/>
            <person name="Szarkandi J.G."/>
            <person name="Papp V."/>
            <person name="Albert L."/>
            <person name="Andreopoulos W."/>
            <person name="Angelini C."/>
            <person name="Antonin V."/>
            <person name="Barry K.W."/>
            <person name="Bougher N.L."/>
            <person name="Buchanan P."/>
            <person name="Buyck B."/>
            <person name="Bense V."/>
            <person name="Catcheside P."/>
            <person name="Chovatia M."/>
            <person name="Cooper J."/>
            <person name="Damon W."/>
            <person name="Desjardin D."/>
            <person name="Finy P."/>
            <person name="Geml J."/>
            <person name="Haridas S."/>
            <person name="Hughes K."/>
            <person name="Justo A."/>
            <person name="Karasinski D."/>
            <person name="Kautmanova I."/>
            <person name="Kiss B."/>
            <person name="Kocsube S."/>
            <person name="Kotiranta H."/>
            <person name="LaButti K.M."/>
            <person name="Lechner B.E."/>
            <person name="Liimatainen K."/>
            <person name="Lipzen A."/>
            <person name="Lukacs Z."/>
            <person name="Mihaltcheva S."/>
            <person name="Morgado L.N."/>
            <person name="Niskanen T."/>
            <person name="Noordeloos M.E."/>
            <person name="Ohm R.A."/>
            <person name="Ortiz-Santana B."/>
            <person name="Ovrebo C."/>
            <person name="Racz N."/>
            <person name="Riley R."/>
            <person name="Savchenko A."/>
            <person name="Shiryaev A."/>
            <person name="Soop K."/>
            <person name="Spirin V."/>
            <person name="Szebenyi C."/>
            <person name="Tomsovsky M."/>
            <person name="Tulloss R.E."/>
            <person name="Uehling J."/>
            <person name="Grigoriev I.V."/>
            <person name="Vagvolgyi C."/>
            <person name="Papp T."/>
            <person name="Martin F.M."/>
            <person name="Miettinen O."/>
            <person name="Hibbett D.S."/>
            <person name="Nagy L.G."/>
        </authorList>
    </citation>
    <scope>NUCLEOTIDE SEQUENCE [LARGE SCALE GENOMIC DNA]</scope>
    <source>
        <strain evidence="3 4">FP101781</strain>
    </source>
</reference>
<keyword evidence="4" id="KW-1185">Reference proteome</keyword>
<evidence type="ECO:0000256" key="1">
    <source>
        <dbReference type="ARBA" id="ARBA00022737"/>
    </source>
</evidence>
<evidence type="ECO:0000259" key="2">
    <source>
        <dbReference type="PROSITE" id="PS50837"/>
    </source>
</evidence>
<dbReference type="Pfam" id="PF24883">
    <property type="entry name" value="NPHP3_N"/>
    <property type="match status" value="1"/>
</dbReference>
<comment type="caution">
    <text evidence="3">The sequence shown here is derived from an EMBL/GenBank/DDBJ whole genome shotgun (WGS) entry which is preliminary data.</text>
</comment>
<name>A0A4Y7T1H0_COPMI</name>
<accession>A0A4Y7T1H0</accession>
<dbReference type="Gene3D" id="3.40.50.300">
    <property type="entry name" value="P-loop containing nucleotide triphosphate hydrolases"/>
    <property type="match status" value="1"/>
</dbReference>
<feature type="domain" description="NACHT" evidence="2">
    <location>
        <begin position="15"/>
        <end position="177"/>
    </location>
</feature>
<evidence type="ECO:0000313" key="4">
    <source>
        <dbReference type="Proteomes" id="UP000298030"/>
    </source>
</evidence>
<dbReference type="Proteomes" id="UP000298030">
    <property type="component" value="Unassembled WGS sequence"/>
</dbReference>
<dbReference type="SUPFAM" id="SSF52540">
    <property type="entry name" value="P-loop containing nucleoside triphosphate hydrolases"/>
    <property type="match status" value="2"/>
</dbReference>
<dbReference type="InterPro" id="IPR027417">
    <property type="entry name" value="P-loop_NTPase"/>
</dbReference>
<organism evidence="3 4">
    <name type="scientific">Coprinellus micaceus</name>
    <name type="common">Glistening ink-cap mushroom</name>
    <name type="synonym">Coprinus micaceus</name>
    <dbReference type="NCBI Taxonomy" id="71717"/>
    <lineage>
        <taxon>Eukaryota</taxon>
        <taxon>Fungi</taxon>
        <taxon>Dikarya</taxon>
        <taxon>Basidiomycota</taxon>
        <taxon>Agaricomycotina</taxon>
        <taxon>Agaricomycetes</taxon>
        <taxon>Agaricomycetidae</taxon>
        <taxon>Agaricales</taxon>
        <taxon>Agaricineae</taxon>
        <taxon>Psathyrellaceae</taxon>
        <taxon>Coprinellus</taxon>
    </lineage>
</organism>
<evidence type="ECO:0000313" key="3">
    <source>
        <dbReference type="EMBL" id="TEB27794.1"/>
    </source>
</evidence>
<dbReference type="AlphaFoldDB" id="A0A4Y7T1H0"/>
<dbReference type="InterPro" id="IPR056884">
    <property type="entry name" value="NPHP3-like_N"/>
</dbReference>
<dbReference type="PANTHER" id="PTHR10039">
    <property type="entry name" value="AMELOGENIN"/>
    <property type="match status" value="1"/>
</dbReference>
<sequence>MNWVRCDDGDDTPKRFLWLTGPAGSGKTAIAGTIADEFYKQGLLAASFFFSAFAGSKSRRWKKTVIPTLVYRLIQHKSIVGLREEVLAVIEDDPMVFERHLHQQLEELILKPLRRVSGRSNMQDWPGLIIIDALDECQDDDESSGSNSQEEILSALSRACTDPAFPFRVIISSRPESTIKRFFASTRPALNIFLDDKYRPDADIRLFLDAMFGEIGGRFHLPSTWVSKDVIGLLVRESSGQFIYATTVIQFVNNTRLGPPQQQLRRLLDWRRLDKAEPFAPLDAVYNRIIHTSPEPLRAVEWVCLIRSEAALKHPAWYLKGLLESYPGETEYVLGSLSSLVGLVDERGEPCFHFYHNSLFDFLADRSRCSDLYVNEESITRLLRDQYYQVLKGRGPRSIASSSTPAWVPAFFNSFCGCLGTYLDPHRSYTLEDVEWWLANLIGSAQRLQPPRMIDSIHMECTWYHCLPACRVWRKGIKQYYREHGWPVPRKVDTLRGKLKRFETADVKGGEYGLEPCPQSRNIDTPVWVEDAKQS</sequence>
<dbReference type="OrthoDB" id="626167at2759"/>
<protein>
    <recommendedName>
        <fullName evidence="2">NACHT domain-containing protein</fullName>
    </recommendedName>
</protein>
<keyword evidence="1" id="KW-0677">Repeat</keyword>
<dbReference type="PANTHER" id="PTHR10039:SF14">
    <property type="entry name" value="NACHT DOMAIN-CONTAINING PROTEIN"/>
    <property type="match status" value="1"/>
</dbReference>
<dbReference type="InterPro" id="IPR007111">
    <property type="entry name" value="NACHT_NTPase"/>
</dbReference>
<gene>
    <name evidence="3" type="ORF">FA13DRAFT_1776318</name>
</gene>
<proteinExistence type="predicted"/>
<dbReference type="STRING" id="71717.A0A4Y7T1H0"/>